<keyword evidence="6 11" id="KW-0863">Zinc-finger</keyword>
<protein>
    <recommendedName>
        <fullName evidence="3">RING-type E3 ubiquitin transferase</fullName>
        <ecNumber evidence="3">2.3.2.27</ecNumber>
    </recommendedName>
</protein>
<feature type="region of interest" description="Disordered" evidence="12">
    <location>
        <begin position="150"/>
        <end position="226"/>
    </location>
</feature>
<keyword evidence="7" id="KW-0833">Ubl conjugation pathway</keyword>
<evidence type="ECO:0000256" key="11">
    <source>
        <dbReference type="PROSITE-ProRule" id="PRU00042"/>
    </source>
</evidence>
<evidence type="ECO:0000256" key="4">
    <source>
        <dbReference type="ARBA" id="ARBA00022679"/>
    </source>
</evidence>
<keyword evidence="5" id="KW-0479">Metal-binding</keyword>
<organism evidence="14 15">
    <name type="scientific">Artemisia annua</name>
    <name type="common">Sweet wormwood</name>
    <dbReference type="NCBI Taxonomy" id="35608"/>
    <lineage>
        <taxon>Eukaryota</taxon>
        <taxon>Viridiplantae</taxon>
        <taxon>Streptophyta</taxon>
        <taxon>Embryophyta</taxon>
        <taxon>Tracheophyta</taxon>
        <taxon>Spermatophyta</taxon>
        <taxon>Magnoliopsida</taxon>
        <taxon>eudicotyledons</taxon>
        <taxon>Gunneridae</taxon>
        <taxon>Pentapetalae</taxon>
        <taxon>asterids</taxon>
        <taxon>campanulids</taxon>
        <taxon>Asterales</taxon>
        <taxon>Asteraceae</taxon>
        <taxon>Asteroideae</taxon>
        <taxon>Anthemideae</taxon>
        <taxon>Artemisiinae</taxon>
        <taxon>Artemisia</taxon>
    </lineage>
</organism>
<dbReference type="CDD" id="cd16508">
    <property type="entry name" value="RING-HC_HAKAI-like"/>
    <property type="match status" value="1"/>
</dbReference>
<evidence type="ECO:0000256" key="7">
    <source>
        <dbReference type="ARBA" id="ARBA00022786"/>
    </source>
</evidence>
<comment type="catalytic activity">
    <reaction evidence="1">
        <text>S-ubiquitinyl-[E2 ubiquitin-conjugating enzyme]-L-cysteine + [acceptor protein]-L-lysine = [E2 ubiquitin-conjugating enzyme]-L-cysteine + N(6)-ubiquitinyl-[acceptor protein]-L-lysine.</text>
        <dbReference type="EC" id="2.3.2.27"/>
    </reaction>
</comment>
<name>A0A2U1Q865_ARTAN</name>
<dbReference type="GO" id="GO:0008270">
    <property type="term" value="F:zinc ion binding"/>
    <property type="evidence" value="ECO:0007669"/>
    <property type="project" value="UniProtKB-KW"/>
</dbReference>
<dbReference type="GO" id="GO:0016567">
    <property type="term" value="P:protein ubiquitination"/>
    <property type="evidence" value="ECO:0007669"/>
    <property type="project" value="InterPro"/>
</dbReference>
<evidence type="ECO:0000259" key="13">
    <source>
        <dbReference type="PROSITE" id="PS50157"/>
    </source>
</evidence>
<evidence type="ECO:0000256" key="12">
    <source>
        <dbReference type="SAM" id="MobiDB-lite"/>
    </source>
</evidence>
<feature type="domain" description="C2H2-type" evidence="13">
    <location>
        <begin position="120"/>
        <end position="146"/>
    </location>
</feature>
<dbReference type="Proteomes" id="UP000245207">
    <property type="component" value="Unassembled WGS sequence"/>
</dbReference>
<keyword evidence="4" id="KW-0808">Transferase</keyword>
<evidence type="ECO:0000313" key="14">
    <source>
        <dbReference type="EMBL" id="PWA94102.1"/>
    </source>
</evidence>
<dbReference type="InterPro" id="IPR013087">
    <property type="entry name" value="Znf_C2H2_type"/>
</dbReference>
<dbReference type="Gene3D" id="3.30.40.10">
    <property type="entry name" value="Zinc/RING finger domain, C3HC4 (zinc finger)"/>
    <property type="match status" value="1"/>
</dbReference>
<keyword evidence="15" id="KW-1185">Reference proteome</keyword>
<dbReference type="PROSITE" id="PS00028">
    <property type="entry name" value="ZINC_FINGER_C2H2_1"/>
    <property type="match status" value="1"/>
</dbReference>
<dbReference type="AlphaFoldDB" id="A0A2U1Q865"/>
<dbReference type="PROSITE" id="PS00518">
    <property type="entry name" value="ZF_RING_1"/>
    <property type="match status" value="1"/>
</dbReference>
<evidence type="ECO:0000256" key="3">
    <source>
        <dbReference type="ARBA" id="ARBA00012483"/>
    </source>
</evidence>
<keyword evidence="8" id="KW-0862">Zinc</keyword>
<evidence type="ECO:0000256" key="1">
    <source>
        <dbReference type="ARBA" id="ARBA00000900"/>
    </source>
</evidence>
<feature type="region of interest" description="Disordered" evidence="12">
    <location>
        <begin position="320"/>
        <end position="380"/>
    </location>
</feature>
<reference evidence="14 15" key="1">
    <citation type="journal article" date="2018" name="Mol. Plant">
        <title>The genome of Artemisia annua provides insight into the evolution of Asteraceae family and artemisinin biosynthesis.</title>
        <authorList>
            <person name="Shen Q."/>
            <person name="Zhang L."/>
            <person name="Liao Z."/>
            <person name="Wang S."/>
            <person name="Yan T."/>
            <person name="Shi P."/>
            <person name="Liu M."/>
            <person name="Fu X."/>
            <person name="Pan Q."/>
            <person name="Wang Y."/>
            <person name="Lv Z."/>
            <person name="Lu X."/>
            <person name="Zhang F."/>
            <person name="Jiang W."/>
            <person name="Ma Y."/>
            <person name="Chen M."/>
            <person name="Hao X."/>
            <person name="Li L."/>
            <person name="Tang Y."/>
            <person name="Lv G."/>
            <person name="Zhou Y."/>
            <person name="Sun X."/>
            <person name="Brodelius P.E."/>
            <person name="Rose J.K.C."/>
            <person name="Tang K."/>
        </authorList>
    </citation>
    <scope>NUCLEOTIDE SEQUENCE [LARGE SCALE GENOMIC DNA]</scope>
    <source>
        <strain evidence="15">cv. Huhao1</strain>
        <tissue evidence="14">Leaf</tissue>
    </source>
</reference>
<comment type="subcellular location">
    <subcellularLocation>
        <location evidence="2">Nucleus</location>
    </subcellularLocation>
</comment>
<comment type="caution">
    <text evidence="14">The sequence shown here is derived from an EMBL/GenBank/DDBJ whole genome shotgun (WGS) entry which is preliminary data.</text>
</comment>
<accession>A0A2U1Q865</accession>
<sequence>MLQIRLSNKATAASESGGGETVTVACPDHLNIAELPVAKSLGLAANGVTLVKTVGRRSRRPLGERVHFCVQCDLPIAIYGRLIPCEHVFCLDCARSDSSCYLCDDRIQKIQTIKLMEGIFICAAPHCLKSFLKKTDFEAHVHAVHADLINSTPQKDGNESEAVSARKPTTSDSTVQAPTPRPVQDGEERTPRSQPPPLRPLVQPKLNPPQADNRPHGFDGPMAGDQQQGIISQAPYAQYPLNALQPPNFVVPVNPNVMGPTSFGQPPYVGGQAPEAGVEQGALLGYAQPWNVGPNGAPFDPSMIMNQGGFFQGAPPPNIPQGGNANDLRDGRGNLLPPPPTLAPQFTQMPGNFYGGDSNNHGQGYGWQQDKRDSFGNGQD</sequence>
<dbReference type="PANTHER" id="PTHR13480">
    <property type="entry name" value="E3 UBIQUITIN-PROTEIN LIGASE HAKAI-RELATED"/>
    <property type="match status" value="1"/>
</dbReference>
<dbReference type="GO" id="GO:0061630">
    <property type="term" value="F:ubiquitin protein ligase activity"/>
    <property type="evidence" value="ECO:0007669"/>
    <property type="project" value="UniProtKB-EC"/>
</dbReference>
<feature type="compositionally biased region" description="Polar residues" evidence="12">
    <location>
        <begin position="167"/>
        <end position="177"/>
    </location>
</feature>
<dbReference type="PANTHER" id="PTHR13480:SF0">
    <property type="entry name" value="E3 UBIQUITIN-PROTEIN LIGASE HAKAI"/>
    <property type="match status" value="1"/>
</dbReference>
<evidence type="ECO:0000256" key="10">
    <source>
        <dbReference type="ARBA" id="ARBA00038499"/>
    </source>
</evidence>
<dbReference type="InterPro" id="IPR013083">
    <property type="entry name" value="Znf_RING/FYVE/PHD"/>
</dbReference>
<proteinExistence type="inferred from homology"/>
<dbReference type="STRING" id="35608.A0A2U1Q865"/>
<evidence type="ECO:0000256" key="9">
    <source>
        <dbReference type="ARBA" id="ARBA00023242"/>
    </source>
</evidence>
<evidence type="ECO:0000256" key="8">
    <source>
        <dbReference type="ARBA" id="ARBA00022833"/>
    </source>
</evidence>
<dbReference type="OrthoDB" id="547746at2759"/>
<evidence type="ECO:0000313" key="15">
    <source>
        <dbReference type="Proteomes" id="UP000245207"/>
    </source>
</evidence>
<dbReference type="GO" id="GO:0005634">
    <property type="term" value="C:nucleus"/>
    <property type="evidence" value="ECO:0007669"/>
    <property type="project" value="UniProtKB-SubCell"/>
</dbReference>
<comment type="similarity">
    <text evidence="10">Belongs to the Hakai family.</text>
</comment>
<evidence type="ECO:0000256" key="5">
    <source>
        <dbReference type="ARBA" id="ARBA00022723"/>
    </source>
</evidence>
<dbReference type="InterPro" id="IPR040383">
    <property type="entry name" value="HAKAI/CBLL2"/>
</dbReference>
<dbReference type="InterPro" id="IPR040380">
    <property type="entry name" value="HAKAI-like_RING-HC"/>
</dbReference>
<dbReference type="PROSITE" id="PS50157">
    <property type="entry name" value="ZINC_FINGER_C2H2_2"/>
    <property type="match status" value="1"/>
</dbReference>
<evidence type="ECO:0000256" key="2">
    <source>
        <dbReference type="ARBA" id="ARBA00004123"/>
    </source>
</evidence>
<evidence type="ECO:0000256" key="6">
    <source>
        <dbReference type="ARBA" id="ARBA00022771"/>
    </source>
</evidence>
<dbReference type="InterPro" id="IPR017907">
    <property type="entry name" value="Znf_RING_CS"/>
</dbReference>
<keyword evidence="9" id="KW-0539">Nucleus</keyword>
<dbReference type="EC" id="2.3.2.27" evidence="3"/>
<dbReference type="EMBL" id="PKPP01000336">
    <property type="protein sequence ID" value="PWA94102.1"/>
    <property type="molecule type" value="Genomic_DNA"/>
</dbReference>
<gene>
    <name evidence="14" type="ORF">CTI12_AA063240</name>
</gene>
<dbReference type="GO" id="GO:0030155">
    <property type="term" value="P:regulation of cell adhesion"/>
    <property type="evidence" value="ECO:0007669"/>
    <property type="project" value="TreeGrafter"/>
</dbReference>